<dbReference type="PANTHER" id="PTHR34475:SF1">
    <property type="entry name" value="CYTOSKELETON PROTEIN RODZ"/>
    <property type="match status" value="1"/>
</dbReference>
<feature type="compositionally biased region" description="Low complexity" evidence="1">
    <location>
        <begin position="154"/>
        <end position="174"/>
    </location>
</feature>
<proteinExistence type="predicted"/>
<dbReference type="Pfam" id="PF13413">
    <property type="entry name" value="HTH_25"/>
    <property type="match status" value="1"/>
</dbReference>
<evidence type="ECO:0000313" key="5">
    <source>
        <dbReference type="Proteomes" id="UP001054854"/>
    </source>
</evidence>
<keyword evidence="2" id="KW-0472">Membrane</keyword>
<sequence>MSIGNLPEDGNSLEDDRPSIGRALQQARISAGLTVDEVSSSTRVRTPIVRGIEQDDFSRCGGDVYARGHIRVLARAVGLDPEALIAQFDAEHGGRPTPTAPAPLFEAERIRPEPRRPNWTAAMVAAIVAVVGFVGFTLFSGGGEEEGSTVADETSSPRPSASAPTNSAAPTKPATPDKPDPSDSAIAGVPADKVTVKLTAEGGQSWISAQDHNGRLIEEGVLREGDSKTFSDSRRIDLVLGNAGAIKLFVNGKEVKNVGTNGAVQRLSYTKGDPEAG</sequence>
<dbReference type="Pfam" id="PF13464">
    <property type="entry name" value="RodZ_C"/>
    <property type="match status" value="1"/>
</dbReference>
<keyword evidence="2" id="KW-1133">Transmembrane helix</keyword>
<organism evidence="4 5">
    <name type="scientific">Streptomyces hygroscopicus</name>
    <dbReference type="NCBI Taxonomy" id="1912"/>
    <lineage>
        <taxon>Bacteria</taxon>
        <taxon>Bacillati</taxon>
        <taxon>Actinomycetota</taxon>
        <taxon>Actinomycetes</taxon>
        <taxon>Kitasatosporales</taxon>
        <taxon>Streptomycetaceae</taxon>
        <taxon>Streptomyces</taxon>
        <taxon>Streptomyces violaceusniger group</taxon>
    </lineage>
</organism>
<evidence type="ECO:0000256" key="2">
    <source>
        <dbReference type="SAM" id="Phobius"/>
    </source>
</evidence>
<accession>A0ABQ3U877</accession>
<keyword evidence="5" id="KW-1185">Reference proteome</keyword>
<dbReference type="Gene3D" id="1.10.260.40">
    <property type="entry name" value="lambda repressor-like DNA-binding domains"/>
    <property type="match status" value="1"/>
</dbReference>
<dbReference type="InterPro" id="IPR010982">
    <property type="entry name" value="Lambda_DNA-bd_dom_sf"/>
</dbReference>
<dbReference type="PANTHER" id="PTHR34475">
    <property type="match status" value="1"/>
</dbReference>
<keyword evidence="2" id="KW-0812">Transmembrane</keyword>
<dbReference type="Proteomes" id="UP001054854">
    <property type="component" value="Unassembled WGS sequence"/>
</dbReference>
<dbReference type="EMBL" id="BNEK01000005">
    <property type="protein sequence ID" value="GHJ31809.1"/>
    <property type="molecule type" value="Genomic_DNA"/>
</dbReference>
<evidence type="ECO:0000313" key="4">
    <source>
        <dbReference type="EMBL" id="GHJ31809.1"/>
    </source>
</evidence>
<evidence type="ECO:0000256" key="1">
    <source>
        <dbReference type="SAM" id="MobiDB-lite"/>
    </source>
</evidence>
<dbReference type="RefSeq" id="WP_236258753.1">
    <property type="nucleotide sequence ID" value="NZ_BNEK01000005.1"/>
</dbReference>
<comment type="caution">
    <text evidence="4">The sequence shown here is derived from an EMBL/GenBank/DDBJ whole genome shotgun (WGS) entry which is preliminary data.</text>
</comment>
<name>A0ABQ3U877_STRHY</name>
<protein>
    <submittedName>
        <fullName evidence="4">Membrane protein</fullName>
    </submittedName>
</protein>
<feature type="transmembrane region" description="Helical" evidence="2">
    <location>
        <begin position="119"/>
        <end position="139"/>
    </location>
</feature>
<gene>
    <name evidence="4" type="ORF">TPA0910_62420</name>
</gene>
<dbReference type="InterPro" id="IPR050400">
    <property type="entry name" value="Bact_Cytoskel_RodZ"/>
</dbReference>
<feature type="domain" description="Cytoskeleton protein RodZ-like C-terminal" evidence="3">
    <location>
        <begin position="199"/>
        <end position="268"/>
    </location>
</feature>
<reference evidence="4" key="1">
    <citation type="submission" date="2024-05" db="EMBL/GenBank/DDBJ databases">
        <title>Whole genome shotgun sequence of Streptomyces hygroscopicus NBRC 113678.</title>
        <authorList>
            <person name="Komaki H."/>
            <person name="Tamura T."/>
        </authorList>
    </citation>
    <scope>NUCLEOTIDE SEQUENCE</scope>
    <source>
        <strain evidence="4">N11-34</strain>
    </source>
</reference>
<evidence type="ECO:0000259" key="3">
    <source>
        <dbReference type="Pfam" id="PF13464"/>
    </source>
</evidence>
<feature type="region of interest" description="Disordered" evidence="1">
    <location>
        <begin position="143"/>
        <end position="187"/>
    </location>
</feature>
<dbReference type="InterPro" id="IPR025194">
    <property type="entry name" value="RodZ-like_C"/>
</dbReference>